<dbReference type="InterPro" id="IPR035979">
    <property type="entry name" value="RBD_domain_sf"/>
</dbReference>
<feature type="compositionally biased region" description="Basic and acidic residues" evidence="10">
    <location>
        <begin position="398"/>
        <end position="414"/>
    </location>
</feature>
<evidence type="ECO:0000256" key="1">
    <source>
        <dbReference type="ARBA" id="ARBA00004123"/>
    </source>
</evidence>
<dbReference type="Gene3D" id="3.30.70.330">
    <property type="match status" value="1"/>
</dbReference>
<dbReference type="AlphaFoldDB" id="W7HW58"/>
<feature type="region of interest" description="Disordered" evidence="10">
    <location>
        <begin position="466"/>
        <end position="500"/>
    </location>
</feature>
<organism evidence="15 16">
    <name type="scientific">Drechslerella stenobrocha 248</name>
    <dbReference type="NCBI Taxonomy" id="1043628"/>
    <lineage>
        <taxon>Eukaryota</taxon>
        <taxon>Fungi</taxon>
        <taxon>Dikarya</taxon>
        <taxon>Ascomycota</taxon>
        <taxon>Pezizomycotina</taxon>
        <taxon>Orbiliomycetes</taxon>
        <taxon>Orbiliales</taxon>
        <taxon>Orbiliaceae</taxon>
        <taxon>Drechslerella</taxon>
    </lineage>
</organism>
<dbReference type="SMART" id="SM00360">
    <property type="entry name" value="RRM"/>
    <property type="match status" value="1"/>
</dbReference>
<evidence type="ECO:0000259" key="12">
    <source>
        <dbReference type="PROSITE" id="PS50157"/>
    </source>
</evidence>
<dbReference type="Pfam" id="PF00076">
    <property type="entry name" value="RRM_1"/>
    <property type="match status" value="1"/>
</dbReference>
<dbReference type="PROSITE" id="PS01358">
    <property type="entry name" value="ZF_RANBP2_1"/>
    <property type="match status" value="1"/>
</dbReference>
<comment type="subcellular location">
    <subcellularLocation>
        <location evidence="1">Nucleus</location>
    </subcellularLocation>
</comment>
<dbReference type="Gene3D" id="4.10.1060.10">
    <property type="entry name" value="Zinc finger, RanBP2-type"/>
    <property type="match status" value="1"/>
</dbReference>
<evidence type="ECO:0000256" key="2">
    <source>
        <dbReference type="ARBA" id="ARBA00022723"/>
    </source>
</evidence>
<name>W7HW58_9PEZI</name>
<dbReference type="SUPFAM" id="SSF54928">
    <property type="entry name" value="RNA-binding domain, RBD"/>
    <property type="match status" value="1"/>
</dbReference>
<dbReference type="OrthoDB" id="29221at2759"/>
<feature type="domain" description="C2H2-type" evidence="12">
    <location>
        <begin position="312"/>
        <end position="343"/>
    </location>
</feature>
<feature type="domain" description="RanBP2-type" evidence="14">
    <location>
        <begin position="16"/>
        <end position="45"/>
    </location>
</feature>
<dbReference type="InterPro" id="IPR012677">
    <property type="entry name" value="Nucleotide-bd_a/b_plait_sf"/>
</dbReference>
<evidence type="ECO:0000256" key="7">
    <source>
        <dbReference type="ARBA" id="ARBA00023242"/>
    </source>
</evidence>
<dbReference type="Pfam" id="PF00641">
    <property type="entry name" value="Zn_ribbon_RanBP"/>
    <property type="match status" value="1"/>
</dbReference>
<dbReference type="InterPro" id="IPR055494">
    <property type="entry name" value="DUF7066"/>
</dbReference>
<dbReference type="PANTHER" id="PTHR13948:SF3">
    <property type="entry name" value="FI21118P1"/>
    <property type="match status" value="1"/>
</dbReference>
<evidence type="ECO:0000256" key="3">
    <source>
        <dbReference type="ARBA" id="ARBA00022737"/>
    </source>
</evidence>
<dbReference type="HOGENOM" id="CLU_012131_2_0_1"/>
<dbReference type="InterPro" id="IPR013087">
    <property type="entry name" value="Znf_C2H2_type"/>
</dbReference>
<dbReference type="InterPro" id="IPR001876">
    <property type="entry name" value="Znf_RanBP2"/>
</dbReference>
<feature type="domain" description="G-patch" evidence="13">
    <location>
        <begin position="416"/>
        <end position="462"/>
    </location>
</feature>
<dbReference type="Proteomes" id="UP000024837">
    <property type="component" value="Unassembled WGS sequence"/>
</dbReference>
<evidence type="ECO:0000313" key="16">
    <source>
        <dbReference type="Proteomes" id="UP000024837"/>
    </source>
</evidence>
<dbReference type="PROSITE" id="PS50199">
    <property type="entry name" value="ZF_RANBP2_2"/>
    <property type="match status" value="1"/>
</dbReference>
<feature type="compositionally biased region" description="Basic and acidic residues" evidence="10">
    <location>
        <begin position="214"/>
        <end position="242"/>
    </location>
</feature>
<keyword evidence="2" id="KW-0479">Metal-binding</keyword>
<protein>
    <recommendedName>
        <fullName evidence="17">G-patch domain-containing protein</fullName>
    </recommendedName>
</protein>
<evidence type="ECO:0000256" key="5">
    <source>
        <dbReference type="ARBA" id="ARBA00022833"/>
    </source>
</evidence>
<evidence type="ECO:0000313" key="15">
    <source>
        <dbReference type="EMBL" id="EWC44138.1"/>
    </source>
</evidence>
<dbReference type="GO" id="GO:0008270">
    <property type="term" value="F:zinc ion binding"/>
    <property type="evidence" value="ECO:0007669"/>
    <property type="project" value="UniProtKB-KW"/>
</dbReference>
<dbReference type="PROSITE" id="PS50174">
    <property type="entry name" value="G_PATCH"/>
    <property type="match status" value="1"/>
</dbReference>
<evidence type="ECO:0000256" key="8">
    <source>
        <dbReference type="PROSITE-ProRule" id="PRU00176"/>
    </source>
</evidence>
<feature type="compositionally biased region" description="Basic and acidic residues" evidence="10">
    <location>
        <begin position="361"/>
        <end position="382"/>
    </location>
</feature>
<dbReference type="SMART" id="SM00547">
    <property type="entry name" value="ZnF_RBZ"/>
    <property type="match status" value="1"/>
</dbReference>
<evidence type="ECO:0000259" key="13">
    <source>
        <dbReference type="PROSITE" id="PS50174"/>
    </source>
</evidence>
<dbReference type="Pfam" id="PF01585">
    <property type="entry name" value="G-patch"/>
    <property type="match status" value="1"/>
</dbReference>
<feature type="region of interest" description="Disordered" evidence="10">
    <location>
        <begin position="358"/>
        <end position="417"/>
    </location>
</feature>
<dbReference type="GO" id="GO:0003723">
    <property type="term" value="F:RNA binding"/>
    <property type="evidence" value="ECO:0007669"/>
    <property type="project" value="UniProtKB-UniRule"/>
</dbReference>
<dbReference type="SMART" id="SM00443">
    <property type="entry name" value="G_patch"/>
    <property type="match status" value="1"/>
</dbReference>
<evidence type="ECO:0000259" key="14">
    <source>
        <dbReference type="PROSITE" id="PS50199"/>
    </source>
</evidence>
<accession>W7HW58</accession>
<dbReference type="PANTHER" id="PTHR13948">
    <property type="entry name" value="RNA-BINDING PROTEIN"/>
    <property type="match status" value="1"/>
</dbReference>
<sequence length="500" mass="54891">MHISLAYAKERTEAPVADDWNCSVCLLSNFPRRTACYRCGTSRIDSEAAGPLLTSAPNHFSNDGSKDASETPSQFLLIRDLEPNVTEELLLKGARKLSPDALAIKRILLIRDRKTNESWRFGFVEFANVDEAKKAFERYEAMDGGFTIKSRSVTVSYIHPGVFVPMIAHKPGSDRWTFEPLGGVAGGVKLAYWDDEGYCKVHLAEGAMQQATREAPDSLKDDSKPRKKNSDKNTPDTGFVEKNKKRKAENISGKEGANANKKVPTHLQFWQERHSELHGVDLVEPAVELPATAKGPDQDAPPTKSYADPVRLCCYLCSRQFKTEGDVNKHERVSKLHHTNLQDEKLVNAAEAKLKKNGVKRGIESAEDESKNYRDRAKERRTIHSQPANPGAARGQQKAKEAAAARASPEKEIKAPISRGANLLSKMGWTEGRGLGAQETGITAPIVAGMYVEGVGLGASGGKVGDVIDGPPDPGSYSGFVQRTKEKARGRYEELDAKEH</sequence>
<gene>
    <name evidence="15" type="ORF">DRE_07195</name>
</gene>
<dbReference type="GO" id="GO:0005634">
    <property type="term" value="C:nucleus"/>
    <property type="evidence" value="ECO:0007669"/>
    <property type="project" value="UniProtKB-SubCell"/>
</dbReference>
<keyword evidence="16" id="KW-1185">Reference proteome</keyword>
<keyword evidence="3" id="KW-0677">Repeat</keyword>
<keyword evidence="6 8" id="KW-0694">RNA-binding</keyword>
<evidence type="ECO:0000259" key="11">
    <source>
        <dbReference type="PROSITE" id="PS50102"/>
    </source>
</evidence>
<evidence type="ECO:0000256" key="6">
    <source>
        <dbReference type="ARBA" id="ARBA00022884"/>
    </source>
</evidence>
<evidence type="ECO:0000256" key="10">
    <source>
        <dbReference type="SAM" id="MobiDB-lite"/>
    </source>
</evidence>
<dbReference type="PROSITE" id="PS50157">
    <property type="entry name" value="ZINC_FINGER_C2H2_2"/>
    <property type="match status" value="1"/>
</dbReference>
<keyword evidence="7" id="KW-0539">Nucleus</keyword>
<keyword evidence="4 9" id="KW-0863">Zinc-finger</keyword>
<dbReference type="Pfam" id="PF23217">
    <property type="entry name" value="DUF7066"/>
    <property type="match status" value="1"/>
</dbReference>
<dbReference type="EMBL" id="KI966446">
    <property type="protein sequence ID" value="EWC44138.1"/>
    <property type="molecule type" value="Genomic_DNA"/>
</dbReference>
<evidence type="ECO:0000256" key="4">
    <source>
        <dbReference type="ARBA" id="ARBA00022771"/>
    </source>
</evidence>
<dbReference type="InterPro" id="IPR036443">
    <property type="entry name" value="Znf_RanBP2_sf"/>
</dbReference>
<dbReference type="GO" id="GO:0000398">
    <property type="term" value="P:mRNA splicing, via spliceosome"/>
    <property type="evidence" value="ECO:0007669"/>
    <property type="project" value="TreeGrafter"/>
</dbReference>
<proteinExistence type="predicted"/>
<feature type="region of interest" description="Disordered" evidence="10">
    <location>
        <begin position="210"/>
        <end position="262"/>
    </location>
</feature>
<feature type="domain" description="RRM" evidence="11">
    <location>
        <begin position="74"/>
        <end position="160"/>
    </location>
</feature>
<dbReference type="SUPFAM" id="SSF90209">
    <property type="entry name" value="Ran binding protein zinc finger-like"/>
    <property type="match status" value="1"/>
</dbReference>
<evidence type="ECO:0008006" key="17">
    <source>
        <dbReference type="Google" id="ProtNLM"/>
    </source>
</evidence>
<dbReference type="InterPro" id="IPR000504">
    <property type="entry name" value="RRM_dom"/>
</dbReference>
<evidence type="ECO:0000256" key="9">
    <source>
        <dbReference type="PROSITE-ProRule" id="PRU00322"/>
    </source>
</evidence>
<dbReference type="InterPro" id="IPR000467">
    <property type="entry name" value="G_patch_dom"/>
</dbReference>
<keyword evidence="5" id="KW-0862">Zinc</keyword>
<dbReference type="PROSITE" id="PS50102">
    <property type="entry name" value="RRM"/>
    <property type="match status" value="1"/>
</dbReference>
<reference evidence="15 16" key="1">
    <citation type="submission" date="2013-05" db="EMBL/GenBank/DDBJ databases">
        <title>Drechslerella stenobrocha genome reveals carnivorous origination and mechanical trapping mechanism of predatory fungi.</title>
        <authorList>
            <person name="Liu X."/>
            <person name="Zhang W."/>
            <person name="Liu K."/>
        </authorList>
    </citation>
    <scope>NUCLEOTIDE SEQUENCE [LARGE SCALE GENOMIC DNA]</scope>
    <source>
        <strain evidence="15 16">248</strain>
    </source>
</reference>
<feature type="compositionally biased region" description="Basic and acidic residues" evidence="10">
    <location>
        <begin position="483"/>
        <end position="500"/>
    </location>
</feature>